<sequence>MPYLSMPSAISQASSSFSTNPYALIITLHTETLSIFLFRQHIKAFSARTMYPSSPNASIFAEKHSEFIW</sequence>
<organism evidence="1">
    <name type="scientific">Arundo donax</name>
    <name type="common">Giant reed</name>
    <name type="synonym">Donax arundinaceus</name>
    <dbReference type="NCBI Taxonomy" id="35708"/>
    <lineage>
        <taxon>Eukaryota</taxon>
        <taxon>Viridiplantae</taxon>
        <taxon>Streptophyta</taxon>
        <taxon>Embryophyta</taxon>
        <taxon>Tracheophyta</taxon>
        <taxon>Spermatophyta</taxon>
        <taxon>Magnoliopsida</taxon>
        <taxon>Liliopsida</taxon>
        <taxon>Poales</taxon>
        <taxon>Poaceae</taxon>
        <taxon>PACMAD clade</taxon>
        <taxon>Arundinoideae</taxon>
        <taxon>Arundineae</taxon>
        <taxon>Arundo</taxon>
    </lineage>
</organism>
<dbReference type="AlphaFoldDB" id="A0A0A9DJ24"/>
<dbReference type="EMBL" id="GBRH01212270">
    <property type="protein sequence ID" value="JAD85625.1"/>
    <property type="molecule type" value="Transcribed_RNA"/>
</dbReference>
<protein>
    <submittedName>
        <fullName evidence="1">Uncharacterized protein</fullName>
    </submittedName>
</protein>
<name>A0A0A9DJ24_ARUDO</name>
<reference evidence="1" key="1">
    <citation type="submission" date="2014-09" db="EMBL/GenBank/DDBJ databases">
        <authorList>
            <person name="Magalhaes I.L.F."/>
            <person name="Oliveira U."/>
            <person name="Santos F.R."/>
            <person name="Vidigal T.H.D.A."/>
            <person name="Brescovit A.D."/>
            <person name="Santos A.J."/>
        </authorList>
    </citation>
    <scope>NUCLEOTIDE SEQUENCE</scope>
    <source>
        <tissue evidence="1">Shoot tissue taken approximately 20 cm above the soil surface</tissue>
    </source>
</reference>
<accession>A0A0A9DJ24</accession>
<proteinExistence type="predicted"/>
<evidence type="ECO:0000313" key="1">
    <source>
        <dbReference type="EMBL" id="JAD85625.1"/>
    </source>
</evidence>
<reference evidence="1" key="2">
    <citation type="journal article" date="2015" name="Data Brief">
        <title>Shoot transcriptome of the giant reed, Arundo donax.</title>
        <authorList>
            <person name="Barrero R.A."/>
            <person name="Guerrero F.D."/>
            <person name="Moolhuijzen P."/>
            <person name="Goolsby J.A."/>
            <person name="Tidwell J."/>
            <person name="Bellgard S.E."/>
            <person name="Bellgard M.I."/>
        </authorList>
    </citation>
    <scope>NUCLEOTIDE SEQUENCE</scope>
    <source>
        <tissue evidence="1">Shoot tissue taken approximately 20 cm above the soil surface</tissue>
    </source>
</reference>